<keyword evidence="2" id="KW-1185">Reference proteome</keyword>
<sequence length="101" mass="10657">MTTSLQLPSLVAGRDLADEYADQLGDVAEETVTVDARSLTSGTSSFAAQLVRRILLEGHAHRLVVVGAPARFVHHLREASAADQVSAGLETVDTMQLADAS</sequence>
<protein>
    <recommendedName>
        <fullName evidence="3">STAS domain-containing protein</fullName>
    </recommendedName>
</protein>
<dbReference type="EMBL" id="FQVU01000002">
    <property type="protein sequence ID" value="SHG12996.1"/>
    <property type="molecule type" value="Genomic_DNA"/>
</dbReference>
<name>A0A1M5HAN6_9ACTN</name>
<reference evidence="1 2" key="1">
    <citation type="submission" date="2016-11" db="EMBL/GenBank/DDBJ databases">
        <authorList>
            <person name="Jaros S."/>
            <person name="Januszkiewicz K."/>
            <person name="Wedrychowicz H."/>
        </authorList>
    </citation>
    <scope>NUCLEOTIDE SEQUENCE [LARGE SCALE GENOMIC DNA]</scope>
    <source>
        <strain evidence="1 2">DSM 45627</strain>
    </source>
</reference>
<organism evidence="1 2">
    <name type="scientific">Jatrophihabitans endophyticus</name>
    <dbReference type="NCBI Taxonomy" id="1206085"/>
    <lineage>
        <taxon>Bacteria</taxon>
        <taxon>Bacillati</taxon>
        <taxon>Actinomycetota</taxon>
        <taxon>Actinomycetes</taxon>
        <taxon>Jatrophihabitantales</taxon>
        <taxon>Jatrophihabitantaceae</taxon>
        <taxon>Jatrophihabitans</taxon>
    </lineage>
</organism>
<evidence type="ECO:0000313" key="2">
    <source>
        <dbReference type="Proteomes" id="UP000186132"/>
    </source>
</evidence>
<evidence type="ECO:0008006" key="3">
    <source>
        <dbReference type="Google" id="ProtNLM"/>
    </source>
</evidence>
<accession>A0A1M5HAN6</accession>
<gene>
    <name evidence="1" type="ORF">SAMN05443575_1452</name>
</gene>
<proteinExistence type="predicted"/>
<dbReference type="OrthoDB" id="5189132at2"/>
<dbReference type="RefSeq" id="WP_073388104.1">
    <property type="nucleotide sequence ID" value="NZ_FQVU01000002.1"/>
</dbReference>
<dbReference type="Proteomes" id="UP000186132">
    <property type="component" value="Unassembled WGS sequence"/>
</dbReference>
<evidence type="ECO:0000313" key="1">
    <source>
        <dbReference type="EMBL" id="SHG12996.1"/>
    </source>
</evidence>
<dbReference type="AlphaFoldDB" id="A0A1M5HAN6"/>